<organism evidence="1 2">
    <name type="scientific">Plasmodiophora brassicae</name>
    <name type="common">Clubroot disease agent</name>
    <dbReference type="NCBI Taxonomy" id="37360"/>
    <lineage>
        <taxon>Eukaryota</taxon>
        <taxon>Sar</taxon>
        <taxon>Rhizaria</taxon>
        <taxon>Endomyxa</taxon>
        <taxon>Phytomyxea</taxon>
        <taxon>Plasmodiophorida</taxon>
        <taxon>Plasmodiophoridae</taxon>
        <taxon>Plasmodiophora</taxon>
    </lineage>
</organism>
<reference evidence="1 2" key="1">
    <citation type="submission" date="2015-02" db="EMBL/GenBank/DDBJ databases">
        <authorList>
            <person name="Chooi Y.-H."/>
        </authorList>
    </citation>
    <scope>NUCLEOTIDE SEQUENCE [LARGE SCALE GENOMIC DNA]</scope>
    <source>
        <strain evidence="1">E3</strain>
    </source>
</reference>
<dbReference type="Proteomes" id="UP000039324">
    <property type="component" value="Unassembled WGS sequence"/>
</dbReference>
<protein>
    <submittedName>
        <fullName evidence="1">Uncharacterized protein</fullName>
    </submittedName>
</protein>
<dbReference type="AlphaFoldDB" id="A0A0G4INU9"/>
<keyword evidence="2" id="KW-1185">Reference proteome</keyword>
<gene>
    <name evidence="1" type="ORF">PBRA_005520</name>
</gene>
<proteinExistence type="predicted"/>
<evidence type="ECO:0000313" key="1">
    <source>
        <dbReference type="EMBL" id="CEO96916.1"/>
    </source>
</evidence>
<dbReference type="EMBL" id="CDSF01000077">
    <property type="protein sequence ID" value="CEO96916.1"/>
    <property type="molecule type" value="Genomic_DNA"/>
</dbReference>
<name>A0A0G4INU9_PLABS</name>
<accession>A0A0G4INU9</accession>
<sequence length="128" mass="13994">MSSRLVPVAVDELDTDAVDVFDEAIRAKLSYEAVDSQLKISCHRSKKLVDKHNSLVRDTVEAFLNRRRSGWSSCGRPRSLVKLLFAVPTQDEGIARSWRSTSANPLTVSSPLSANAASSTVSTRLSTC</sequence>
<evidence type="ECO:0000313" key="2">
    <source>
        <dbReference type="Proteomes" id="UP000039324"/>
    </source>
</evidence>